<feature type="transmembrane region" description="Helical" evidence="7">
    <location>
        <begin position="210"/>
        <end position="234"/>
    </location>
</feature>
<feature type="compositionally biased region" description="Polar residues" evidence="6">
    <location>
        <begin position="61"/>
        <end position="71"/>
    </location>
</feature>
<dbReference type="Pfam" id="PF02656">
    <property type="entry name" value="DUF202"/>
    <property type="match status" value="1"/>
</dbReference>
<dbReference type="PANTHER" id="PTHR34187">
    <property type="entry name" value="FGR18P"/>
    <property type="match status" value="1"/>
</dbReference>
<feature type="domain" description="DUF202" evidence="8">
    <location>
        <begin position="121"/>
        <end position="201"/>
    </location>
</feature>
<dbReference type="GO" id="GO:0005886">
    <property type="term" value="C:plasma membrane"/>
    <property type="evidence" value="ECO:0007669"/>
    <property type="project" value="UniProtKB-SubCell"/>
</dbReference>
<dbReference type="EMBL" id="SDEE01000058">
    <property type="protein sequence ID" value="RXW22880.1"/>
    <property type="molecule type" value="Genomic_DNA"/>
</dbReference>
<keyword evidence="5 7" id="KW-0472">Membrane</keyword>
<organism evidence="9 10">
    <name type="scientific">Candolleomyces aberdarensis</name>
    <dbReference type="NCBI Taxonomy" id="2316362"/>
    <lineage>
        <taxon>Eukaryota</taxon>
        <taxon>Fungi</taxon>
        <taxon>Dikarya</taxon>
        <taxon>Basidiomycota</taxon>
        <taxon>Agaricomycotina</taxon>
        <taxon>Agaricomycetes</taxon>
        <taxon>Agaricomycetidae</taxon>
        <taxon>Agaricales</taxon>
        <taxon>Agaricineae</taxon>
        <taxon>Psathyrellaceae</taxon>
        <taxon>Candolleomyces</taxon>
    </lineage>
</organism>
<dbReference type="OrthoDB" id="199599at2759"/>
<evidence type="ECO:0000256" key="6">
    <source>
        <dbReference type="SAM" id="MobiDB-lite"/>
    </source>
</evidence>
<evidence type="ECO:0000256" key="1">
    <source>
        <dbReference type="ARBA" id="ARBA00004651"/>
    </source>
</evidence>
<gene>
    <name evidence="9" type="ORF">EST38_g2996</name>
</gene>
<evidence type="ECO:0000256" key="5">
    <source>
        <dbReference type="ARBA" id="ARBA00023136"/>
    </source>
</evidence>
<keyword evidence="2" id="KW-1003">Cell membrane</keyword>
<comment type="caution">
    <text evidence="9">The sequence shown here is derived from an EMBL/GenBank/DDBJ whole genome shotgun (WGS) entry which is preliminary data.</text>
</comment>
<evidence type="ECO:0000259" key="8">
    <source>
        <dbReference type="Pfam" id="PF02656"/>
    </source>
</evidence>
<feature type="compositionally biased region" description="Low complexity" evidence="6">
    <location>
        <begin position="33"/>
        <end position="46"/>
    </location>
</feature>
<dbReference type="InterPro" id="IPR003807">
    <property type="entry name" value="DUF202"/>
</dbReference>
<evidence type="ECO:0000313" key="10">
    <source>
        <dbReference type="Proteomes" id="UP000290288"/>
    </source>
</evidence>
<feature type="transmembrane region" description="Helical" evidence="7">
    <location>
        <begin position="173"/>
        <end position="198"/>
    </location>
</feature>
<dbReference type="AlphaFoldDB" id="A0A4Q2DR62"/>
<keyword evidence="3 7" id="KW-0812">Transmembrane</keyword>
<evidence type="ECO:0000256" key="3">
    <source>
        <dbReference type="ARBA" id="ARBA00022692"/>
    </source>
</evidence>
<proteinExistence type="predicted"/>
<evidence type="ECO:0000256" key="7">
    <source>
        <dbReference type="SAM" id="Phobius"/>
    </source>
</evidence>
<feature type="region of interest" description="Disordered" evidence="6">
    <location>
        <begin position="1"/>
        <end position="91"/>
    </location>
</feature>
<dbReference type="Proteomes" id="UP000290288">
    <property type="component" value="Unassembled WGS sequence"/>
</dbReference>
<keyword evidence="10" id="KW-1185">Reference proteome</keyword>
<keyword evidence="4 7" id="KW-1133">Transmembrane helix</keyword>
<evidence type="ECO:0000256" key="4">
    <source>
        <dbReference type="ARBA" id="ARBA00022989"/>
    </source>
</evidence>
<dbReference type="PANTHER" id="PTHR34187:SF2">
    <property type="entry name" value="DUF202 DOMAIN-CONTAINING PROTEIN"/>
    <property type="match status" value="1"/>
</dbReference>
<name>A0A4Q2DR62_9AGAR</name>
<reference evidence="9 10" key="1">
    <citation type="submission" date="2019-01" db="EMBL/GenBank/DDBJ databases">
        <title>Draft genome sequence of Psathyrella aberdarensis IHI B618.</title>
        <authorList>
            <person name="Buettner E."/>
            <person name="Kellner H."/>
        </authorList>
    </citation>
    <scope>NUCLEOTIDE SEQUENCE [LARGE SCALE GENOMIC DNA]</scope>
    <source>
        <strain evidence="9 10">IHI B618</strain>
    </source>
</reference>
<dbReference type="InterPro" id="IPR052053">
    <property type="entry name" value="IM_YidH-like"/>
</dbReference>
<comment type="subcellular location">
    <subcellularLocation>
        <location evidence="1">Cell membrane</location>
        <topology evidence="1">Multi-pass membrane protein</topology>
    </subcellularLocation>
</comment>
<feature type="compositionally biased region" description="Polar residues" evidence="6">
    <location>
        <begin position="8"/>
        <end position="27"/>
    </location>
</feature>
<protein>
    <recommendedName>
        <fullName evidence="8">DUF202 domain-containing protein</fullName>
    </recommendedName>
</protein>
<evidence type="ECO:0000313" key="9">
    <source>
        <dbReference type="EMBL" id="RXW22880.1"/>
    </source>
</evidence>
<evidence type="ECO:0000256" key="2">
    <source>
        <dbReference type="ARBA" id="ARBA00022475"/>
    </source>
</evidence>
<accession>A0A4Q2DR62</accession>
<sequence>MSLRINEEGTTSPAPSLETSPLISTKGATVVDQTSYSATATSTSQAVSRKKGASRSFDLDASTSPQDSVPGTPNRARDGHHSQAQQPEPEIQVVERKSKWESFRIADTVSLRLENSGSVARDHLASERTFLAYMRTSLAVASSGVALVQLFSVSNTSSSSPPNVLSDNKIRGFVRPLGAVTILIGISVLLIGVTRYFVVQSALVKGYFPAARSAIGFISLALATLVSVTFGFLVSGKVN</sequence>